<comment type="caution">
    <text evidence="1">The sequence shown here is derived from an EMBL/GenBank/DDBJ whole genome shotgun (WGS) entry which is preliminary data.</text>
</comment>
<accession>A0A5N7MWM8</accession>
<reference evidence="1 2" key="1">
    <citation type="journal article" date="2019" name="Syst. Appl. Microbiol.">
        <title>Microvirga tunisiensis sp. nov., a root nodule symbiotic bacterium isolated from Lupinus micranthus and L. luteus grown in Northern Tunisia.</title>
        <authorList>
            <person name="Msaddak A."/>
            <person name="Rejili M."/>
            <person name="Duran D."/>
            <person name="Mars M."/>
            <person name="Palacios J.M."/>
            <person name="Ruiz-Argueso T."/>
            <person name="Rey L."/>
            <person name="Imperial J."/>
        </authorList>
    </citation>
    <scope>NUCLEOTIDE SEQUENCE [LARGE SCALE GENOMIC DNA]</scope>
    <source>
        <strain evidence="1 2">Lmie10</strain>
    </source>
</reference>
<gene>
    <name evidence="1" type="ORF">FS320_42540</name>
</gene>
<proteinExistence type="predicted"/>
<evidence type="ECO:0008006" key="3">
    <source>
        <dbReference type="Google" id="ProtNLM"/>
    </source>
</evidence>
<evidence type="ECO:0000313" key="1">
    <source>
        <dbReference type="EMBL" id="MPR31375.1"/>
    </source>
</evidence>
<organism evidence="1 2">
    <name type="scientific">Microvirga tunisiensis</name>
    <dbReference type="NCBI Taxonomy" id="2108360"/>
    <lineage>
        <taxon>Bacteria</taxon>
        <taxon>Pseudomonadati</taxon>
        <taxon>Pseudomonadota</taxon>
        <taxon>Alphaproteobacteria</taxon>
        <taxon>Hyphomicrobiales</taxon>
        <taxon>Methylobacteriaceae</taxon>
        <taxon>Microvirga</taxon>
    </lineage>
</organism>
<dbReference type="OrthoDB" id="8115404at2"/>
<evidence type="ECO:0000313" key="2">
    <source>
        <dbReference type="Proteomes" id="UP000403266"/>
    </source>
</evidence>
<sequence length="100" mass="10954">MDVVVRTYSGKGSKELFSFLEEHKADVEKLMRTVKGFESYTLARSSESEGGLSMTVCQDKAGTEESVRLAKEWISKNAADIRVDAPKVSVGSIIIHATKS</sequence>
<name>A0A5N7MWM8_9HYPH</name>
<protein>
    <recommendedName>
        <fullName evidence="3">ABM domain-containing protein</fullName>
    </recommendedName>
</protein>
<dbReference type="EMBL" id="VOSK01000656">
    <property type="protein sequence ID" value="MPR31375.1"/>
    <property type="molecule type" value="Genomic_DNA"/>
</dbReference>
<dbReference type="Proteomes" id="UP000403266">
    <property type="component" value="Unassembled WGS sequence"/>
</dbReference>
<keyword evidence="2" id="KW-1185">Reference proteome</keyword>
<dbReference type="AlphaFoldDB" id="A0A5N7MWM8"/>